<feature type="region of interest" description="Disordered" evidence="1">
    <location>
        <begin position="93"/>
        <end position="124"/>
    </location>
</feature>
<sequence length="1067" mass="120484">MVKVQCVFSPTARAFQRRARLRHVAGHSPARPSTQCPHKHEVAVGFTVGIVARHYGVRLSSASITRSTSFASFAPFESKFPSGAPRIPVEELTVPTSSTSLPDQSSAGWPEAKEPGISQGTEDDFTIEEKEAYTATEVDLEGSENTINQESVLRKQLGSIFSVFLPSRARPKKTDLSYVKPDDWEQNLRKLETPATLQFRSSTPLRKILLDYLLRIEPLIRGGRIPLESPGANSELDNAIRAVFKEENLNIIDESGYDITDVVSWAWIFSTQSVDLAVRKYTALAANHRDSGNGRLPKFILLQILRASRISALALRELLKSILSDLHSCKEAQQYSGWGWTSRVCLVVRLLRHARQVAPSCFKDISLVVEHLFSDIYMFQDGSLGPSELKRLSHIFNRFLSLIALPTLKTFDTYLLQQNAQLALIRLMVGFKPQLPLTREGYRALISIQLMHPKTGEERAWAEAKSLSWPPWRRIRSGIEQDLEYPGRQSRAMKLLGRMNQAGYAHGAWEKSAAVLAGWDTDKSPTIQTRAILKLPRQPWKVPKQAVDYLDSSSHEAAEVWAARIQATRTQREAWASFCAYEKATVLSRRRHQPYFAMCEKLLAKVATADSALGSRYLAGDVKEVFEDPVSPRDVVYVDKEVPSVDDFYNEMLRAGIVPGGRLLSDLLDHAPNIEAGFSYIQDSRWDEVTKDVLRHMENYPSTITRDAVDRIPSLCLAAFIYLLSRYGYDSYPNFSIATESYDVEAAQWTNTRQPVTPLTYAWNLLRVGESTDTRAWNAFLEGAWACIRDANAKSRGGTMPHRDERTIKHEVWRCLWEQFNPKTELKIQPDLESFRHLGGIITSVVRDANHRRLHIPSRRLGSLARSIFSRVVYGRSVADFLPPHTLPILVLPEASDLKLMTRILVSVGDIEGTVALVKWMNEHAEAYMSKGKHSLSRAGNASEDQEPTPMRSVLCAIRLFFEGRPDYPDTGQTSSFETPLTVRPEMIEKARHLCGSLGWPSDEEVGIFLSREWDWLQRVARAVKRASPRQEHENLANETGEKVEDHKEDVSDSQSVNTVRIRKHVT</sequence>
<organism evidence="2 3">
    <name type="scientific">Vermiconidia calcicola</name>
    <dbReference type="NCBI Taxonomy" id="1690605"/>
    <lineage>
        <taxon>Eukaryota</taxon>
        <taxon>Fungi</taxon>
        <taxon>Dikarya</taxon>
        <taxon>Ascomycota</taxon>
        <taxon>Pezizomycotina</taxon>
        <taxon>Dothideomycetes</taxon>
        <taxon>Dothideomycetidae</taxon>
        <taxon>Mycosphaerellales</taxon>
        <taxon>Extremaceae</taxon>
        <taxon>Vermiconidia</taxon>
    </lineage>
</organism>
<evidence type="ECO:0000256" key="1">
    <source>
        <dbReference type="SAM" id="MobiDB-lite"/>
    </source>
</evidence>
<feature type="region of interest" description="Disordered" evidence="1">
    <location>
        <begin position="1025"/>
        <end position="1067"/>
    </location>
</feature>
<keyword evidence="3" id="KW-1185">Reference proteome</keyword>
<dbReference type="Proteomes" id="UP001345827">
    <property type="component" value="Unassembled WGS sequence"/>
</dbReference>
<feature type="compositionally biased region" description="Basic and acidic residues" evidence="1">
    <location>
        <begin position="1029"/>
        <end position="1051"/>
    </location>
</feature>
<proteinExistence type="predicted"/>
<dbReference type="AlphaFoldDB" id="A0AAV9Q430"/>
<dbReference type="EMBL" id="JAXLQG010000013">
    <property type="protein sequence ID" value="KAK5533276.1"/>
    <property type="molecule type" value="Genomic_DNA"/>
</dbReference>
<protein>
    <submittedName>
        <fullName evidence="2">Uncharacterized protein</fullName>
    </submittedName>
</protein>
<comment type="caution">
    <text evidence="2">The sequence shown here is derived from an EMBL/GenBank/DDBJ whole genome shotgun (WGS) entry which is preliminary data.</text>
</comment>
<name>A0AAV9Q430_9PEZI</name>
<evidence type="ECO:0000313" key="2">
    <source>
        <dbReference type="EMBL" id="KAK5533276.1"/>
    </source>
</evidence>
<feature type="compositionally biased region" description="Polar residues" evidence="1">
    <location>
        <begin position="94"/>
        <end position="107"/>
    </location>
</feature>
<accession>A0AAV9Q430</accession>
<gene>
    <name evidence="2" type="ORF">LTR25_007141</name>
</gene>
<reference evidence="2 3" key="1">
    <citation type="submission" date="2023-06" db="EMBL/GenBank/DDBJ databases">
        <title>Black Yeasts Isolated from many extreme environments.</title>
        <authorList>
            <person name="Coleine C."/>
            <person name="Stajich J.E."/>
            <person name="Selbmann L."/>
        </authorList>
    </citation>
    <scope>NUCLEOTIDE SEQUENCE [LARGE SCALE GENOMIC DNA]</scope>
    <source>
        <strain evidence="2 3">CCFEE 5887</strain>
    </source>
</reference>
<evidence type="ECO:0000313" key="3">
    <source>
        <dbReference type="Proteomes" id="UP001345827"/>
    </source>
</evidence>